<evidence type="ECO:0000256" key="1">
    <source>
        <dbReference type="ARBA" id="ARBA00022722"/>
    </source>
</evidence>
<keyword evidence="2" id="KW-0255">Endonuclease</keyword>
<comment type="caution">
    <text evidence="5">The sequence shown here is derived from an EMBL/GenBank/DDBJ whole genome shotgun (WGS) entry which is preliminary data.</text>
</comment>
<keyword evidence="3" id="KW-0378">Hydrolase</keyword>
<dbReference type="Gene3D" id="2.40.50.90">
    <property type="match status" value="1"/>
</dbReference>
<dbReference type="PANTHER" id="PTHR12302:SF3">
    <property type="entry name" value="SERINE_THREONINE-PROTEIN KINASE 31"/>
    <property type="match status" value="1"/>
</dbReference>
<evidence type="ECO:0000313" key="5">
    <source>
        <dbReference type="EMBL" id="OGK40197.1"/>
    </source>
</evidence>
<reference evidence="5 6" key="1">
    <citation type="journal article" date="2016" name="Nat. Commun.">
        <title>Thousands of microbial genomes shed light on interconnected biogeochemical processes in an aquifer system.</title>
        <authorList>
            <person name="Anantharaman K."/>
            <person name="Brown C.T."/>
            <person name="Hug L.A."/>
            <person name="Sharon I."/>
            <person name="Castelle C.J."/>
            <person name="Probst A.J."/>
            <person name="Thomas B.C."/>
            <person name="Singh A."/>
            <person name="Wilkins M.J."/>
            <person name="Karaoz U."/>
            <person name="Brodie E.L."/>
            <person name="Williams K.H."/>
            <person name="Hubbard S.S."/>
            <person name="Banfield J.F."/>
        </authorList>
    </citation>
    <scope>NUCLEOTIDE SEQUENCE [LARGE SCALE GENOMIC DNA]</scope>
</reference>
<dbReference type="EMBL" id="MGAG01000027">
    <property type="protein sequence ID" value="OGK40197.1"/>
    <property type="molecule type" value="Genomic_DNA"/>
</dbReference>
<protein>
    <recommendedName>
        <fullName evidence="4">TNase-like domain-containing protein</fullName>
    </recommendedName>
</protein>
<dbReference type="InterPro" id="IPR035437">
    <property type="entry name" value="SNase_OB-fold_sf"/>
</dbReference>
<evidence type="ECO:0000256" key="3">
    <source>
        <dbReference type="ARBA" id="ARBA00022801"/>
    </source>
</evidence>
<dbReference type="InterPro" id="IPR016071">
    <property type="entry name" value="Staphylococal_nuclease_OB-fold"/>
</dbReference>
<gene>
    <name evidence="5" type="ORF">A2954_01635</name>
</gene>
<dbReference type="GO" id="GO:0016787">
    <property type="term" value="F:hydrolase activity"/>
    <property type="evidence" value="ECO:0007669"/>
    <property type="project" value="UniProtKB-KW"/>
</dbReference>
<proteinExistence type="predicted"/>
<keyword evidence="1" id="KW-0540">Nuclease</keyword>
<dbReference type="AlphaFoldDB" id="A0A1F7IA20"/>
<feature type="domain" description="TNase-like" evidence="4">
    <location>
        <begin position="34"/>
        <end position="151"/>
    </location>
</feature>
<dbReference type="SMART" id="SM00318">
    <property type="entry name" value="SNc"/>
    <property type="match status" value="1"/>
</dbReference>
<name>A0A1F7IA20_9BACT</name>
<dbReference type="PROSITE" id="PS50830">
    <property type="entry name" value="TNASE_3"/>
    <property type="match status" value="1"/>
</dbReference>
<dbReference type="Proteomes" id="UP000177698">
    <property type="component" value="Unassembled WGS sequence"/>
</dbReference>
<evidence type="ECO:0000313" key="6">
    <source>
        <dbReference type="Proteomes" id="UP000177698"/>
    </source>
</evidence>
<dbReference type="PANTHER" id="PTHR12302">
    <property type="entry name" value="EBNA2 BINDING PROTEIN P100"/>
    <property type="match status" value="1"/>
</dbReference>
<dbReference type="GO" id="GO:0005737">
    <property type="term" value="C:cytoplasm"/>
    <property type="evidence" value="ECO:0007669"/>
    <property type="project" value="TreeGrafter"/>
</dbReference>
<evidence type="ECO:0000256" key="2">
    <source>
        <dbReference type="ARBA" id="ARBA00022759"/>
    </source>
</evidence>
<dbReference type="Pfam" id="PF00565">
    <property type="entry name" value="SNase"/>
    <property type="match status" value="1"/>
</dbReference>
<sequence>MRVKGKKFQKVGYLALILVLLASLSANLLQARIRTENNRVLRVVDGDSFDLKDGRRIRLLSVDAPERYRCLYSESRERLKDLVLGKKVKLKDLVTDDYGRILADVFVNNMFVNKIMLQEGLARFTYTGKDYDDLKAINLNAKNLKIGIYSPLCRTTSTDANCQIKANNNHGKKFYFTPQCRNYHQVIVDESFGDKWFCSEKEAADSGFQKAKGC</sequence>
<accession>A0A1F7IA20</accession>
<organism evidence="5 6">
    <name type="scientific">Candidatus Roizmanbacteria bacterium RIFCSPLOWO2_01_FULL_37_12</name>
    <dbReference type="NCBI Taxonomy" id="1802056"/>
    <lineage>
        <taxon>Bacteria</taxon>
        <taxon>Candidatus Roizmaniibacteriota</taxon>
    </lineage>
</organism>
<dbReference type="SUPFAM" id="SSF50199">
    <property type="entry name" value="Staphylococcal nuclease"/>
    <property type="match status" value="1"/>
</dbReference>
<dbReference type="GO" id="GO:0004519">
    <property type="term" value="F:endonuclease activity"/>
    <property type="evidence" value="ECO:0007669"/>
    <property type="project" value="UniProtKB-KW"/>
</dbReference>
<dbReference type="STRING" id="1802056.A2954_01635"/>
<evidence type="ECO:0000259" key="4">
    <source>
        <dbReference type="PROSITE" id="PS50830"/>
    </source>
</evidence>